<dbReference type="SMART" id="SM01014">
    <property type="entry name" value="ARID"/>
    <property type="match status" value="1"/>
</dbReference>
<evidence type="ECO:0000259" key="11">
    <source>
        <dbReference type="PROSITE" id="PS51183"/>
    </source>
</evidence>
<feature type="compositionally biased region" description="Basic and acidic residues" evidence="8">
    <location>
        <begin position="62"/>
        <end position="71"/>
    </location>
</feature>
<feature type="transmembrane region" description="Helical" evidence="9">
    <location>
        <begin position="1456"/>
        <end position="1477"/>
    </location>
</feature>
<dbReference type="Gene3D" id="1.10.150.60">
    <property type="entry name" value="ARID DNA-binding domain"/>
    <property type="match status" value="1"/>
</dbReference>
<feature type="transmembrane region" description="Helical" evidence="9">
    <location>
        <begin position="1573"/>
        <end position="1589"/>
    </location>
</feature>
<dbReference type="PROSITE" id="PS51183">
    <property type="entry name" value="JMJN"/>
    <property type="match status" value="1"/>
</dbReference>
<evidence type="ECO:0000259" key="10">
    <source>
        <dbReference type="PROSITE" id="PS51011"/>
    </source>
</evidence>
<feature type="region of interest" description="Disordered" evidence="8">
    <location>
        <begin position="799"/>
        <end position="881"/>
    </location>
</feature>
<name>A0A7R8X337_9CRUS</name>
<feature type="compositionally biased region" description="Basic and acidic residues" evidence="8">
    <location>
        <begin position="685"/>
        <end position="698"/>
    </location>
</feature>
<evidence type="ECO:0000256" key="2">
    <source>
        <dbReference type="ARBA" id="ARBA00004141"/>
    </source>
</evidence>
<feature type="compositionally biased region" description="Polar residues" evidence="8">
    <location>
        <begin position="860"/>
        <end position="869"/>
    </location>
</feature>
<feature type="region of interest" description="Disordered" evidence="8">
    <location>
        <begin position="50"/>
        <end position="84"/>
    </location>
</feature>
<dbReference type="GO" id="GO:0006338">
    <property type="term" value="P:chromatin remodeling"/>
    <property type="evidence" value="ECO:0007669"/>
    <property type="project" value="TreeGrafter"/>
</dbReference>
<dbReference type="InterPro" id="IPR003347">
    <property type="entry name" value="JmjC_dom"/>
</dbReference>
<evidence type="ECO:0000256" key="7">
    <source>
        <dbReference type="SAM" id="Coils"/>
    </source>
</evidence>
<evidence type="ECO:0000313" key="13">
    <source>
        <dbReference type="EMBL" id="CAD7243123.1"/>
    </source>
</evidence>
<dbReference type="FunFam" id="1.10.150.60:FF:000012">
    <property type="entry name" value="Blast:Protein Jumonji"/>
    <property type="match status" value="1"/>
</dbReference>
<dbReference type="EMBL" id="LR899887">
    <property type="protein sequence ID" value="CAD7243123.1"/>
    <property type="molecule type" value="Genomic_DNA"/>
</dbReference>
<dbReference type="PANTHER" id="PTHR10694">
    <property type="entry name" value="LYSINE-SPECIFIC DEMETHYLASE"/>
    <property type="match status" value="1"/>
</dbReference>
<dbReference type="OrthoDB" id="8951118at2759"/>
<dbReference type="SMART" id="SM00501">
    <property type="entry name" value="BRIGHT"/>
    <property type="match status" value="1"/>
</dbReference>
<comment type="subcellular location">
    <subcellularLocation>
        <location evidence="2">Membrane</location>
        <topology evidence="2">Multi-pass membrane protein</topology>
    </subcellularLocation>
    <subcellularLocation>
        <location evidence="1">Nucleus</location>
    </subcellularLocation>
</comment>
<feature type="transmembrane region" description="Helical" evidence="9">
    <location>
        <begin position="1829"/>
        <end position="1853"/>
    </location>
</feature>
<dbReference type="PANTHER" id="PTHR10694:SF113">
    <property type="entry name" value="PROTEIN JUMONJI"/>
    <property type="match status" value="1"/>
</dbReference>
<dbReference type="GO" id="GO:0005634">
    <property type="term" value="C:nucleus"/>
    <property type="evidence" value="ECO:0007669"/>
    <property type="project" value="UniProtKB-SubCell"/>
</dbReference>
<dbReference type="Pfam" id="PF01388">
    <property type="entry name" value="ARID"/>
    <property type="match status" value="1"/>
</dbReference>
<feature type="compositionally biased region" description="Polar residues" evidence="8">
    <location>
        <begin position="703"/>
        <end position="712"/>
    </location>
</feature>
<evidence type="ECO:0000256" key="6">
    <source>
        <dbReference type="ARBA" id="ARBA00023242"/>
    </source>
</evidence>
<dbReference type="GO" id="GO:0000785">
    <property type="term" value="C:chromatin"/>
    <property type="evidence" value="ECO:0007669"/>
    <property type="project" value="TreeGrafter"/>
</dbReference>
<feature type="transmembrane region" description="Helical" evidence="9">
    <location>
        <begin position="1663"/>
        <end position="1685"/>
    </location>
</feature>
<feature type="compositionally biased region" description="Basic and acidic residues" evidence="8">
    <location>
        <begin position="765"/>
        <end position="780"/>
    </location>
</feature>
<dbReference type="InterPro" id="IPR003349">
    <property type="entry name" value="JmjN"/>
</dbReference>
<feature type="compositionally biased region" description="Polar residues" evidence="8">
    <location>
        <begin position="505"/>
        <end position="521"/>
    </location>
</feature>
<dbReference type="InterPro" id="IPR001606">
    <property type="entry name" value="ARID_dom"/>
</dbReference>
<feature type="region of interest" description="Disordered" evidence="8">
    <location>
        <begin position="137"/>
        <end position="160"/>
    </location>
</feature>
<feature type="region of interest" description="Disordered" evidence="8">
    <location>
        <begin position="462"/>
        <end position="672"/>
    </location>
</feature>
<feature type="coiled-coil region" evidence="7">
    <location>
        <begin position="369"/>
        <end position="399"/>
    </location>
</feature>
<keyword evidence="7" id="KW-0175">Coiled coil</keyword>
<feature type="compositionally biased region" description="Basic and acidic residues" evidence="8">
    <location>
        <begin position="1072"/>
        <end position="1081"/>
    </location>
</feature>
<sequence length="1902" mass="212191">MQQNQEANDVLSVTFQDGMLAVVLEFVNNGAKVHAQRKFAQGCSLLPVSHSSTVPNSSPASTEKDCEERKASTSTGLRHQVPSTSGVMTQPKVEVQWKNTLNTHDFLTFLCFKGTPALPKQLENFQERLLACVEEKPSDPAMNTSTNEESPKSQPKATPVKMALPRSVKRLIMKDRNSPMTRTRSASGKTETARSLVKKYRTLEKKKKASLVTREPSIIVEKLSDEVLSQHMTKKPLLRSASKEEKHRRLLVQPKDAVTMKTTSQKPIPVTRSSCRDKNRSRSSGSGGYAPIKINPKRTASPKQQLASPSKTRMTRQSTGTGKDESKKRKHERKSSSSGSSSPPLKKAKLHEATGRMTRQTQRMLVEQRRNYSDNNVKVRKLNEQEKEEEGNKTFLKKTKTRSGTSSMPPKCSRIVTRPSRRTKEAAAMYLELIGQGLSASDDEFEDDSITLSALSDLQETMSRLSASGGSKPKRKESGKSKPKKRDSSSLPQELHLRSGAVRHLSSSSTESQLKKTNTNEIPRFDGVKSAGRLLHKQHNAEGNIATRFKQKTRSNARGSSTFLSEGSKTSSRHVHARRFDDDSTNSKRKWERSSEGTVSKGKSERKMNNFLLQGKSEKSCEPQVRKKDKSSSYPGLKDEPKKQDDQEGANEVTIKASSSCQNSSPPIQIVKHVRDTVKRWLDWRTPEPKQDSSEQSKKGMSLQESDGSSNKTSKELKAAMQKSIDNILLKSKPSSLSHLPWPPPGTMKTLSVETQSQRSLKPLGDTKKLLTSHKDERGKSSAFSPFEENSIYAFTNEMESPNTMESRTRSSHTAPPPPPLSPPHIDTASRVPIITSDDSSSSSKASLPHSPPILKKEGNVSNEQQLPEKSSKHCGVNLGLPKKGETKARWPTFHPSCGRKAEAPVYTPSDSEFQDPIQYIEKIRHSSEACGIAKIIPPPAFKPDCRVNDDMRFTAYKQYVHKMFSRWGPNVKNLEAIRKSLENSDMTLLHSPVLGGVEIDLVKLYKTVQSLGGLKQVIERQKWTKVAEMMQIPKTVQDRVTKLDDIYCKYLLPYETLSEGEREELLCQVEKEHEDAEASGKSESTSSSEEEVDDSANECVVKGRSISLSQFFRTARNLNLMFKTEEMHTNDIEELYWKIVRERNEHVCVSSGSIDCGAWGYGFPAHKNSPFSKHPWNLKVLTNNSGSLLRCLGPMIGVTIPTLHMGMLYSTCCWYRDPHCLPWIDYLHTGAPKVWYTVPSSQEKKFHEVMMDLVPDFCKDAPIWLPSDTAMVPPSVLIEKGISLFRTIQKPGEFVVHFPRTFTSSICTGYSLAESVYFSLPDWLDLAEKAFKDLESSCEPSMFSMDQLMLSIADDNKVSLRVLEKVEICEEDADEEEEMTSYCLLHAYNALAAQPTLASKAKFYYLLSEEELKEAVEKLEQRISSLQERKKKSVQIRKEKHSILTKYLDTMCPIWPFQGFIFLFILFIGMTALSGCRVSGQDAWKGSFDPPAVQQLPEGNTIDNREIAIVHPELIELSLSEPVQNISFKLEALFLGYTTVELIVSDAKEGNVSKTEPLSVEVIRKHSVLDRVFIYSIIGLLSLAYINMGCALDLQVIKHTLRHPIGPVVGLIAQYIYMPLMAYLLATTVLDLPASKIALFVTGVCPGGGASNMWTILLGGNINLSITLTFLATLFAFVAMPGWLFTLGSSIFKEGDLVIPYENIATLALGLIIPVSIGVGIRYKFPGCAHFMVRIIKPAFVLLIIYIVIFGIYTNLYILYLISFETVVCVIVLIWSGFLVGALLAFIFRFPLADIIAIGLETGIQNTGVGIVLLRFSLPQPEADLSLVFPILADIVTPLPPLVFLISLKCVVKSIHIPPSRTASFVSEESEMEKQVRRLSAASTLEDTPLLEAKVTKKSYT</sequence>
<keyword evidence="14" id="KW-1185">Reference proteome</keyword>
<dbReference type="Proteomes" id="UP000677054">
    <property type="component" value="Unassembled WGS sequence"/>
</dbReference>
<evidence type="ECO:0000256" key="4">
    <source>
        <dbReference type="ARBA" id="ARBA00022989"/>
    </source>
</evidence>
<evidence type="ECO:0000256" key="8">
    <source>
        <dbReference type="SAM" id="MobiDB-lite"/>
    </source>
</evidence>
<feature type="compositionally biased region" description="Polar residues" evidence="8">
    <location>
        <begin position="50"/>
        <end position="61"/>
    </location>
</feature>
<dbReference type="GO" id="GO:0016020">
    <property type="term" value="C:membrane"/>
    <property type="evidence" value="ECO:0007669"/>
    <property type="project" value="UniProtKB-SubCell"/>
</dbReference>
<dbReference type="InterPro" id="IPR002657">
    <property type="entry name" value="BilAc:Na_symport/Acr3"/>
</dbReference>
<dbReference type="CDD" id="cd06261">
    <property type="entry name" value="TM_PBP2"/>
    <property type="match status" value="1"/>
</dbReference>
<evidence type="ECO:0000256" key="3">
    <source>
        <dbReference type="ARBA" id="ARBA00022692"/>
    </source>
</evidence>
<feature type="compositionally biased region" description="Polar residues" evidence="8">
    <location>
        <begin position="141"/>
        <end position="156"/>
    </location>
</feature>
<reference evidence="13" key="1">
    <citation type="submission" date="2020-11" db="EMBL/GenBank/DDBJ databases">
        <authorList>
            <person name="Tran Van P."/>
        </authorList>
    </citation>
    <scope>NUCLEOTIDE SEQUENCE</scope>
</reference>
<feature type="compositionally biased region" description="Polar residues" evidence="8">
    <location>
        <begin position="556"/>
        <end position="570"/>
    </location>
</feature>
<feature type="transmembrane region" description="Helical" evidence="9">
    <location>
        <begin position="1736"/>
        <end position="1754"/>
    </location>
</feature>
<dbReference type="GO" id="GO:0055085">
    <property type="term" value="P:transmembrane transport"/>
    <property type="evidence" value="ECO:0007669"/>
    <property type="project" value="InterPro"/>
</dbReference>
<dbReference type="PROSITE" id="PS51184">
    <property type="entry name" value="JMJC"/>
    <property type="match status" value="1"/>
</dbReference>
<dbReference type="InterPro" id="IPR036431">
    <property type="entry name" value="ARID_dom_sf"/>
</dbReference>
<dbReference type="SMART" id="SM00558">
    <property type="entry name" value="JmjC"/>
    <property type="match status" value="1"/>
</dbReference>
<feature type="compositionally biased region" description="Polar residues" evidence="8">
    <location>
        <begin position="72"/>
        <end position="84"/>
    </location>
</feature>
<feature type="domain" description="ARID" evidence="10">
    <location>
        <begin position="968"/>
        <end position="1060"/>
    </location>
</feature>
<feature type="transmembrane region" description="Helical" evidence="9">
    <location>
        <begin position="1609"/>
        <end position="1627"/>
    </location>
</feature>
<dbReference type="SUPFAM" id="SSF51197">
    <property type="entry name" value="Clavaminate synthase-like"/>
    <property type="match status" value="1"/>
</dbReference>
<feature type="compositionally biased region" description="Low complexity" evidence="8">
    <location>
        <begin position="336"/>
        <end position="345"/>
    </location>
</feature>
<evidence type="ECO:0000256" key="9">
    <source>
        <dbReference type="SAM" id="Phobius"/>
    </source>
</evidence>
<evidence type="ECO:0000256" key="1">
    <source>
        <dbReference type="ARBA" id="ARBA00004123"/>
    </source>
</evidence>
<keyword evidence="5 9" id="KW-0472">Membrane</keyword>
<proteinExistence type="predicted"/>
<feature type="compositionally biased region" description="Polar residues" evidence="8">
    <location>
        <begin position="656"/>
        <end position="667"/>
    </location>
</feature>
<keyword evidence="4 9" id="KW-1133">Transmembrane helix</keyword>
<dbReference type="Gene3D" id="1.20.1530.20">
    <property type="match status" value="1"/>
</dbReference>
<keyword evidence="6" id="KW-0539">Nucleus</keyword>
<dbReference type="SMART" id="SM00545">
    <property type="entry name" value="JmjN"/>
    <property type="match status" value="1"/>
</dbReference>
<feature type="region of interest" description="Disordered" evidence="8">
    <location>
        <begin position="234"/>
        <end position="360"/>
    </location>
</feature>
<feature type="compositionally biased region" description="Basic residues" evidence="8">
    <location>
        <begin position="472"/>
        <end position="485"/>
    </location>
</feature>
<evidence type="ECO:0000259" key="12">
    <source>
        <dbReference type="PROSITE" id="PS51184"/>
    </source>
</evidence>
<organism evidence="13">
    <name type="scientific">Darwinula stevensoni</name>
    <dbReference type="NCBI Taxonomy" id="69355"/>
    <lineage>
        <taxon>Eukaryota</taxon>
        <taxon>Metazoa</taxon>
        <taxon>Ecdysozoa</taxon>
        <taxon>Arthropoda</taxon>
        <taxon>Crustacea</taxon>
        <taxon>Oligostraca</taxon>
        <taxon>Ostracoda</taxon>
        <taxon>Podocopa</taxon>
        <taxon>Podocopida</taxon>
        <taxon>Darwinulocopina</taxon>
        <taxon>Darwinuloidea</taxon>
        <taxon>Darwinulidae</taxon>
        <taxon>Darwinula</taxon>
    </lineage>
</organism>
<dbReference type="InterPro" id="IPR000515">
    <property type="entry name" value="MetI-like"/>
</dbReference>
<evidence type="ECO:0000256" key="5">
    <source>
        <dbReference type="ARBA" id="ARBA00023136"/>
    </source>
</evidence>
<dbReference type="InterPro" id="IPR038770">
    <property type="entry name" value="Na+/solute_symporter_sf"/>
</dbReference>
<feature type="transmembrane region" description="Helical" evidence="9">
    <location>
        <begin position="1705"/>
        <end position="1724"/>
    </location>
</feature>
<dbReference type="GO" id="GO:0010468">
    <property type="term" value="P:regulation of gene expression"/>
    <property type="evidence" value="ECO:0007669"/>
    <property type="project" value="TreeGrafter"/>
</dbReference>
<accession>A0A7R8X337</accession>
<feature type="region of interest" description="Disordered" evidence="8">
    <location>
        <begin position="732"/>
        <end position="785"/>
    </location>
</feature>
<gene>
    <name evidence="13" type="ORF">DSTB1V02_LOCUS3057</name>
</gene>
<dbReference type="Pfam" id="PF02375">
    <property type="entry name" value="JmjN"/>
    <property type="match status" value="1"/>
</dbReference>
<dbReference type="Pfam" id="PF01758">
    <property type="entry name" value="SBF"/>
    <property type="match status" value="1"/>
</dbReference>
<protein>
    <submittedName>
        <fullName evidence="13">Uncharacterized protein</fullName>
    </submittedName>
</protein>
<feature type="region of interest" description="Disordered" evidence="8">
    <location>
        <begin position="1072"/>
        <end position="1095"/>
    </location>
</feature>
<feature type="domain" description="JmjC" evidence="12">
    <location>
        <begin position="1171"/>
        <end position="1336"/>
    </location>
</feature>
<dbReference type="SUPFAM" id="SSF46774">
    <property type="entry name" value="ARID-like"/>
    <property type="match status" value="1"/>
</dbReference>
<dbReference type="PROSITE" id="PS51011">
    <property type="entry name" value="ARID"/>
    <property type="match status" value="1"/>
</dbReference>
<dbReference type="GO" id="GO:0003677">
    <property type="term" value="F:DNA binding"/>
    <property type="evidence" value="ECO:0007669"/>
    <property type="project" value="InterPro"/>
</dbReference>
<dbReference type="EMBL" id="CAJPEV010000370">
    <property type="protein sequence ID" value="CAG0884570.1"/>
    <property type="molecule type" value="Genomic_DNA"/>
</dbReference>
<keyword evidence="3 9" id="KW-0812">Transmembrane</keyword>
<dbReference type="Gene3D" id="2.60.120.650">
    <property type="entry name" value="Cupin"/>
    <property type="match status" value="1"/>
</dbReference>
<feature type="compositionally biased region" description="Polar residues" evidence="8">
    <location>
        <begin position="301"/>
        <end position="321"/>
    </location>
</feature>
<evidence type="ECO:0000313" key="14">
    <source>
        <dbReference type="Proteomes" id="UP000677054"/>
    </source>
</evidence>
<feature type="coiled-coil region" evidence="7">
    <location>
        <begin position="1410"/>
        <end position="1437"/>
    </location>
</feature>
<feature type="transmembrane region" description="Helical" evidence="9">
    <location>
        <begin position="1760"/>
        <end position="1789"/>
    </location>
</feature>
<feature type="domain" description="JmjN" evidence="11">
    <location>
        <begin position="904"/>
        <end position="945"/>
    </location>
</feature>
<dbReference type="CDD" id="cd16870">
    <property type="entry name" value="ARID_JARD2"/>
    <property type="match status" value="1"/>
</dbReference>
<feature type="compositionally biased region" description="Polar residues" evidence="8">
    <location>
        <begin position="749"/>
        <end position="760"/>
    </location>
</feature>
<feature type="transmembrane region" description="Helical" evidence="9">
    <location>
        <begin position="1796"/>
        <end position="1817"/>
    </location>
</feature>
<feature type="region of interest" description="Disordered" evidence="8">
    <location>
        <begin position="685"/>
        <end position="717"/>
    </location>
</feature>
<feature type="compositionally biased region" description="Basic and acidic residues" evidence="8">
    <location>
        <begin position="616"/>
        <end position="626"/>
    </location>
</feature>
<dbReference type="Pfam" id="PF02373">
    <property type="entry name" value="JmjC"/>
    <property type="match status" value="1"/>
</dbReference>
<feature type="compositionally biased region" description="Basic and acidic residues" evidence="8">
    <location>
        <begin position="637"/>
        <end position="646"/>
    </location>
</feature>